<protein>
    <submittedName>
        <fullName evidence="2">UvrB/UvrC motif-containing protein</fullName>
    </submittedName>
</protein>
<accession>A0A9D1CHR6</accession>
<name>A0A9D1CHR6_9FIRM</name>
<dbReference type="EMBL" id="DVFI01000004">
    <property type="protein sequence ID" value="HIQ62015.1"/>
    <property type="molecule type" value="Genomic_DNA"/>
</dbReference>
<feature type="domain" description="UVR" evidence="1">
    <location>
        <begin position="120"/>
        <end position="155"/>
    </location>
</feature>
<dbReference type="InterPro" id="IPR025542">
    <property type="entry name" value="YacH"/>
</dbReference>
<dbReference type="PROSITE" id="PS50151">
    <property type="entry name" value="UVR"/>
    <property type="match status" value="1"/>
</dbReference>
<proteinExistence type="predicted"/>
<dbReference type="GO" id="GO:0050897">
    <property type="term" value="F:cobalt ion binding"/>
    <property type="evidence" value="ECO:0007669"/>
    <property type="project" value="TreeGrafter"/>
</dbReference>
<dbReference type="SUPFAM" id="SSF46600">
    <property type="entry name" value="C-terminal UvrC-binding domain of UvrB"/>
    <property type="match status" value="1"/>
</dbReference>
<reference evidence="2" key="1">
    <citation type="submission" date="2020-10" db="EMBL/GenBank/DDBJ databases">
        <authorList>
            <person name="Gilroy R."/>
        </authorList>
    </citation>
    <scope>NUCLEOTIDE SEQUENCE</scope>
    <source>
        <strain evidence="2">ChiHile30-977</strain>
    </source>
</reference>
<dbReference type="PIRSF" id="PIRSF015034">
    <property type="entry name" value="YacH"/>
    <property type="match status" value="1"/>
</dbReference>
<dbReference type="GO" id="GO:0046870">
    <property type="term" value="F:cadmium ion binding"/>
    <property type="evidence" value="ECO:0007669"/>
    <property type="project" value="TreeGrafter"/>
</dbReference>
<evidence type="ECO:0000259" key="1">
    <source>
        <dbReference type="PROSITE" id="PS50151"/>
    </source>
</evidence>
<dbReference type="PANTHER" id="PTHR38430:SF1">
    <property type="entry name" value="PROTEIN-ARGININE KINASE ACTIVATOR PROTEIN"/>
    <property type="match status" value="1"/>
</dbReference>
<dbReference type="GO" id="GO:0008270">
    <property type="term" value="F:zinc ion binding"/>
    <property type="evidence" value="ECO:0007669"/>
    <property type="project" value="TreeGrafter"/>
</dbReference>
<comment type="caution">
    <text evidence="2">The sequence shown here is derived from an EMBL/GenBank/DDBJ whole genome shotgun (WGS) entry which is preliminary data.</text>
</comment>
<dbReference type="Gene3D" id="4.10.860.10">
    <property type="entry name" value="UVR domain"/>
    <property type="match status" value="1"/>
</dbReference>
<reference evidence="2" key="2">
    <citation type="journal article" date="2021" name="PeerJ">
        <title>Extensive microbial diversity within the chicken gut microbiome revealed by metagenomics and culture.</title>
        <authorList>
            <person name="Gilroy R."/>
            <person name="Ravi A."/>
            <person name="Getino M."/>
            <person name="Pursley I."/>
            <person name="Horton D.L."/>
            <person name="Alikhan N.F."/>
            <person name="Baker D."/>
            <person name="Gharbi K."/>
            <person name="Hall N."/>
            <person name="Watson M."/>
            <person name="Adriaenssens E.M."/>
            <person name="Foster-Nyarko E."/>
            <person name="Jarju S."/>
            <person name="Secka A."/>
            <person name="Antonio M."/>
            <person name="Oren A."/>
            <person name="Chaudhuri R.R."/>
            <person name="La Ragione R."/>
            <person name="Hildebrand F."/>
            <person name="Pallen M.J."/>
        </authorList>
    </citation>
    <scope>NUCLEOTIDE SEQUENCE</scope>
    <source>
        <strain evidence="2">ChiHile30-977</strain>
    </source>
</reference>
<dbReference type="GO" id="GO:1990170">
    <property type="term" value="P:stress response to cadmium ion"/>
    <property type="evidence" value="ECO:0007669"/>
    <property type="project" value="TreeGrafter"/>
</dbReference>
<evidence type="ECO:0000313" key="3">
    <source>
        <dbReference type="Proteomes" id="UP000886819"/>
    </source>
</evidence>
<gene>
    <name evidence="2" type="ORF">IAA66_00315</name>
</gene>
<dbReference type="AlphaFoldDB" id="A0A9D1CHR6"/>
<evidence type="ECO:0000313" key="2">
    <source>
        <dbReference type="EMBL" id="HIQ62015.1"/>
    </source>
</evidence>
<dbReference type="GO" id="GO:0005507">
    <property type="term" value="F:copper ion binding"/>
    <property type="evidence" value="ECO:0007669"/>
    <property type="project" value="TreeGrafter"/>
</dbReference>
<dbReference type="InterPro" id="IPR001943">
    <property type="entry name" value="UVR_dom"/>
</dbReference>
<dbReference type="InterPro" id="IPR036876">
    <property type="entry name" value="UVR_dom_sf"/>
</dbReference>
<organism evidence="2 3">
    <name type="scientific">Candidatus Avichristensenella intestinipullorum</name>
    <dbReference type="NCBI Taxonomy" id="2840693"/>
    <lineage>
        <taxon>Bacteria</taxon>
        <taxon>Bacillati</taxon>
        <taxon>Bacillota</taxon>
        <taxon>Clostridia</taxon>
        <taxon>Candidatus Avichristensenella</taxon>
    </lineage>
</organism>
<dbReference type="Proteomes" id="UP000886819">
    <property type="component" value="Unassembled WGS sequence"/>
</dbReference>
<sequence length="163" mass="17871">MMCDECGANPAVIRLLTHVDGNLTERNLCAQCVARLGRRTRLNPQALLSALMGANGGANALRCPACGMMYSDFLANRRLGCPDCYQAFRKNLTPWLQGYHGIARHRGGIPARAGAEARRICRLDALRRALSEAVDREDFEQAAELRDEIQTLCAQGKGEGCHD</sequence>
<dbReference type="Pfam" id="PF02151">
    <property type="entry name" value="UVR"/>
    <property type="match status" value="1"/>
</dbReference>
<dbReference type="PANTHER" id="PTHR38430">
    <property type="entry name" value="PROTEIN-ARGININE KINASE ACTIVATOR PROTEIN"/>
    <property type="match status" value="1"/>
</dbReference>
<dbReference type="GO" id="GO:1990169">
    <property type="term" value="P:stress response to copper ion"/>
    <property type="evidence" value="ECO:0007669"/>
    <property type="project" value="TreeGrafter"/>
</dbReference>